<dbReference type="GO" id="GO:0009103">
    <property type="term" value="P:lipopolysaccharide biosynthetic process"/>
    <property type="evidence" value="ECO:0007669"/>
    <property type="project" value="UniProtKB-ARBA"/>
</dbReference>
<keyword evidence="3" id="KW-0328">Glycosyltransferase</keyword>
<proteinExistence type="predicted"/>
<evidence type="ECO:0000256" key="5">
    <source>
        <dbReference type="ARBA" id="ARBA00022692"/>
    </source>
</evidence>
<keyword evidence="5 8" id="KW-0812">Transmembrane</keyword>
<keyword evidence="7 8" id="KW-0472">Membrane</keyword>
<name>A0A9D7QHL7_9RHOO</name>
<dbReference type="GO" id="GO:0016763">
    <property type="term" value="F:pentosyltransferase activity"/>
    <property type="evidence" value="ECO:0007669"/>
    <property type="project" value="TreeGrafter"/>
</dbReference>
<keyword evidence="2" id="KW-1003">Cell membrane</keyword>
<evidence type="ECO:0000259" key="9">
    <source>
        <dbReference type="Pfam" id="PF13231"/>
    </source>
</evidence>
<feature type="transmembrane region" description="Helical" evidence="8">
    <location>
        <begin position="269"/>
        <end position="286"/>
    </location>
</feature>
<dbReference type="AlphaFoldDB" id="A0A9D7QHL7"/>
<feature type="transmembrane region" description="Helical" evidence="8">
    <location>
        <begin position="90"/>
        <end position="109"/>
    </location>
</feature>
<evidence type="ECO:0000313" key="11">
    <source>
        <dbReference type="Proteomes" id="UP000808146"/>
    </source>
</evidence>
<dbReference type="Proteomes" id="UP000808146">
    <property type="component" value="Unassembled WGS sequence"/>
</dbReference>
<feature type="domain" description="Glycosyltransferase RgtA/B/C/D-like" evidence="9">
    <location>
        <begin position="39"/>
        <end position="200"/>
    </location>
</feature>
<protein>
    <submittedName>
        <fullName evidence="10">Glycosyltransferase family 39 protein</fullName>
    </submittedName>
</protein>
<feature type="transmembrane region" description="Helical" evidence="8">
    <location>
        <begin position="139"/>
        <end position="169"/>
    </location>
</feature>
<dbReference type="PANTHER" id="PTHR33908">
    <property type="entry name" value="MANNOSYLTRANSFERASE YKCB-RELATED"/>
    <property type="match status" value="1"/>
</dbReference>
<organism evidence="10 11">
    <name type="scientific">Candidatus Dechloromonas phosphorivorans</name>
    <dbReference type="NCBI Taxonomy" id="2899244"/>
    <lineage>
        <taxon>Bacteria</taxon>
        <taxon>Pseudomonadati</taxon>
        <taxon>Pseudomonadota</taxon>
        <taxon>Betaproteobacteria</taxon>
        <taxon>Rhodocyclales</taxon>
        <taxon>Azonexaceae</taxon>
        <taxon>Dechloromonas</taxon>
    </lineage>
</organism>
<keyword evidence="6 8" id="KW-1133">Transmembrane helix</keyword>
<feature type="transmembrane region" description="Helical" evidence="8">
    <location>
        <begin position="43"/>
        <end position="69"/>
    </location>
</feature>
<feature type="transmembrane region" description="Helical" evidence="8">
    <location>
        <begin position="181"/>
        <end position="200"/>
    </location>
</feature>
<reference evidence="10" key="1">
    <citation type="submission" date="2020-10" db="EMBL/GenBank/DDBJ databases">
        <title>Connecting structure to function with the recovery of over 1000 high-quality activated sludge metagenome-assembled genomes encoding full-length rRNA genes using long-read sequencing.</title>
        <authorList>
            <person name="Singleton C.M."/>
            <person name="Petriglieri F."/>
            <person name="Kristensen J.M."/>
            <person name="Kirkegaard R.H."/>
            <person name="Michaelsen T.Y."/>
            <person name="Andersen M.H."/>
            <person name="Karst S.M."/>
            <person name="Dueholm M.S."/>
            <person name="Nielsen P.H."/>
            <person name="Albertsen M."/>
        </authorList>
    </citation>
    <scope>NUCLEOTIDE SEQUENCE</scope>
    <source>
        <strain evidence="10">OdNE_18-Q3-R46-58_BAT3C.305</strain>
    </source>
</reference>
<comment type="subcellular location">
    <subcellularLocation>
        <location evidence="1">Cell membrane</location>
        <topology evidence="1">Multi-pass membrane protein</topology>
    </subcellularLocation>
</comment>
<dbReference type="InterPro" id="IPR038731">
    <property type="entry name" value="RgtA/B/C-like"/>
</dbReference>
<dbReference type="EMBL" id="JADKBR010000001">
    <property type="protein sequence ID" value="MBK8889234.1"/>
    <property type="molecule type" value="Genomic_DNA"/>
</dbReference>
<evidence type="ECO:0000256" key="1">
    <source>
        <dbReference type="ARBA" id="ARBA00004651"/>
    </source>
</evidence>
<comment type="caution">
    <text evidence="10">The sequence shown here is derived from an EMBL/GenBank/DDBJ whole genome shotgun (WGS) entry which is preliminary data.</text>
</comment>
<sequence>MLIIGFSLLRFALAAIVPLLPQEAYYWTWSRFPDWSYFDHPPLASYSIALTTAVFGQTAFGIKSAAVLWSIGWNVLWARLILDMFGDRRLAFWSLLALNLTIVYEVLGFGPTPDGPLLFAWVGTIWAVWRLSATAQGRWWFVAGAFMGLAWLGKYSGALLGPIVLLYLLTSARQRFWLAKPQPYLAFILAIVVFSPVLIWNSQHEWVSLAFQSSRRLGEMGGFKPQYFLMLAAQQLLIVTPYLFVVSIAALVRELRGWFAHGIDDPTRLLLISGAVPLLLFTAFSFRSIVKINWLAPAFWPLIILGIRHLLAQGNRERRMVWGLMSSAAVLAIGAAVSVIPNLPIPGDLNSWSGFREAATRVDRLETSIKAEGKESFVFSPHYKFSSLIWFHRAGQGRTYAQDIYGERALEYDYFPDDHDLKGATGILVITDQSQSKLDLERLKAFFDSVELADVVETTSSGKTVRRIEIYKATNYKGRPRRAESVTVH</sequence>
<evidence type="ECO:0000313" key="10">
    <source>
        <dbReference type="EMBL" id="MBK8889234.1"/>
    </source>
</evidence>
<dbReference type="Pfam" id="PF13231">
    <property type="entry name" value="PMT_2"/>
    <property type="match status" value="1"/>
</dbReference>
<gene>
    <name evidence="10" type="ORF">IPN75_02040</name>
</gene>
<evidence type="ECO:0000256" key="4">
    <source>
        <dbReference type="ARBA" id="ARBA00022679"/>
    </source>
</evidence>
<evidence type="ECO:0000256" key="6">
    <source>
        <dbReference type="ARBA" id="ARBA00022989"/>
    </source>
</evidence>
<keyword evidence="4" id="KW-0808">Transferase</keyword>
<accession>A0A9D7QHL7</accession>
<evidence type="ECO:0000256" key="7">
    <source>
        <dbReference type="ARBA" id="ARBA00023136"/>
    </source>
</evidence>
<feature type="transmembrane region" description="Helical" evidence="8">
    <location>
        <begin position="320"/>
        <end position="340"/>
    </location>
</feature>
<dbReference type="GO" id="GO:0005886">
    <property type="term" value="C:plasma membrane"/>
    <property type="evidence" value="ECO:0007669"/>
    <property type="project" value="UniProtKB-SubCell"/>
</dbReference>
<evidence type="ECO:0000256" key="8">
    <source>
        <dbReference type="SAM" id="Phobius"/>
    </source>
</evidence>
<dbReference type="PANTHER" id="PTHR33908:SF11">
    <property type="entry name" value="MEMBRANE PROTEIN"/>
    <property type="match status" value="1"/>
</dbReference>
<feature type="transmembrane region" description="Helical" evidence="8">
    <location>
        <begin position="292"/>
        <end position="311"/>
    </location>
</feature>
<feature type="transmembrane region" description="Helical" evidence="8">
    <location>
        <begin position="227"/>
        <end position="249"/>
    </location>
</feature>
<evidence type="ECO:0000256" key="2">
    <source>
        <dbReference type="ARBA" id="ARBA00022475"/>
    </source>
</evidence>
<evidence type="ECO:0000256" key="3">
    <source>
        <dbReference type="ARBA" id="ARBA00022676"/>
    </source>
</evidence>
<dbReference type="InterPro" id="IPR050297">
    <property type="entry name" value="LipidA_mod_glycosyltrf_83"/>
</dbReference>